<dbReference type="PRINTS" id="PR00344">
    <property type="entry name" value="BCTRLSENSOR"/>
</dbReference>
<feature type="domain" description="Response regulatory" evidence="9">
    <location>
        <begin position="8"/>
        <end position="124"/>
    </location>
</feature>
<dbReference type="InterPro" id="IPR003594">
    <property type="entry name" value="HATPase_dom"/>
</dbReference>
<dbReference type="SUPFAM" id="SSF47384">
    <property type="entry name" value="Homodimeric domain of signal transducing histidine kinase"/>
    <property type="match status" value="1"/>
</dbReference>
<comment type="caution">
    <text evidence="10">The sequence shown here is derived from an EMBL/GenBank/DDBJ whole genome shotgun (WGS) entry which is preliminary data.</text>
</comment>
<evidence type="ECO:0000256" key="6">
    <source>
        <dbReference type="PROSITE-ProRule" id="PRU00169"/>
    </source>
</evidence>
<dbReference type="EC" id="2.7.13.3" evidence="2"/>
<dbReference type="Proteomes" id="UP001196661">
    <property type="component" value="Unassembled WGS sequence"/>
</dbReference>
<dbReference type="InterPro" id="IPR001789">
    <property type="entry name" value="Sig_transdc_resp-reg_receiver"/>
</dbReference>
<dbReference type="GO" id="GO:0016301">
    <property type="term" value="F:kinase activity"/>
    <property type="evidence" value="ECO:0007669"/>
    <property type="project" value="UniProtKB-KW"/>
</dbReference>
<evidence type="ECO:0000256" key="5">
    <source>
        <dbReference type="ARBA" id="ARBA00023012"/>
    </source>
</evidence>
<evidence type="ECO:0000259" key="8">
    <source>
        <dbReference type="PROSITE" id="PS50109"/>
    </source>
</evidence>
<dbReference type="InterPro" id="IPR005467">
    <property type="entry name" value="His_kinase_dom"/>
</dbReference>
<dbReference type="SUPFAM" id="SSF55874">
    <property type="entry name" value="ATPase domain of HSP90 chaperone/DNA topoisomerase II/histidine kinase"/>
    <property type="match status" value="1"/>
</dbReference>
<dbReference type="InterPro" id="IPR036890">
    <property type="entry name" value="HATPase_C_sf"/>
</dbReference>
<dbReference type="PROSITE" id="PS50109">
    <property type="entry name" value="HIS_KIN"/>
    <property type="match status" value="1"/>
</dbReference>
<keyword evidence="4 10" id="KW-0418">Kinase</keyword>
<accession>A0ABS5Y2E2</accession>
<dbReference type="SMART" id="SM00387">
    <property type="entry name" value="HATPase_c"/>
    <property type="match status" value="1"/>
</dbReference>
<dbReference type="PROSITE" id="PS50110">
    <property type="entry name" value="RESPONSE_REGULATORY"/>
    <property type="match status" value="1"/>
</dbReference>
<feature type="coiled-coil region" evidence="7">
    <location>
        <begin position="126"/>
        <end position="164"/>
    </location>
</feature>
<keyword evidence="7" id="KW-0175">Coiled coil</keyword>
<dbReference type="InterPro" id="IPR036097">
    <property type="entry name" value="HisK_dim/P_sf"/>
</dbReference>
<protein>
    <recommendedName>
        <fullName evidence="2">histidine kinase</fullName>
        <ecNumber evidence="2">2.7.13.3</ecNumber>
    </recommendedName>
</protein>
<comment type="catalytic activity">
    <reaction evidence="1">
        <text>ATP + protein L-histidine = ADP + protein N-phospho-L-histidine.</text>
        <dbReference type="EC" id="2.7.13.3"/>
    </reaction>
</comment>
<name>A0ABS5Y2E2_9CYAN</name>
<organism evidence="10 11">
    <name type="scientific">Leptothoe kymatousa TAU-MAC 1615</name>
    <dbReference type="NCBI Taxonomy" id="2364775"/>
    <lineage>
        <taxon>Bacteria</taxon>
        <taxon>Bacillati</taxon>
        <taxon>Cyanobacteriota</taxon>
        <taxon>Cyanophyceae</taxon>
        <taxon>Nodosilineales</taxon>
        <taxon>Cymatolegaceae</taxon>
        <taxon>Leptothoe</taxon>
        <taxon>Leptothoe kymatousa</taxon>
    </lineage>
</organism>
<sequence>MLSTQKNEILIVDDIPTNIKLLHDVLQTENYKVSIAKSGKSAFKKLNKIVPDLILLDIMMPEMNGFDVCEILKQNTRTEHIPIIFMTALTDEVNKVKGLSSGAVDYITKPIHTEEVLARIKVHLALRKTQQKLQNEIAERKQTANELSQTLDELKRTQTQLVHNEKMSSLGRLVAGIAHEINNPVNFIHGNLQHAECYVEDLLGLVSLYQKHILNPPKEILDKMESIDLAYLEKDLVKILTSMSIGTSRICEIVSYLRIFSRLDEAQIKPTNIHEGIDSTLNVLDNRLQRNNDYPNIRVVKDYRPIPAIECYPGQLNQVFMHLLSNAIEAINERDTHRSLSAANADPGMVMISTAVRDDRFMMRVMDNGTGIPENVRSHIFDPFFTTKDVGQGTGMGLAICYKIIAETHRGKIWCEPNPDEPGTQFFLEIPLSLN</sequence>
<dbReference type="Gene3D" id="3.30.565.10">
    <property type="entry name" value="Histidine kinase-like ATPase, C-terminal domain"/>
    <property type="match status" value="1"/>
</dbReference>
<feature type="domain" description="Histidine kinase" evidence="8">
    <location>
        <begin position="176"/>
        <end position="434"/>
    </location>
</feature>
<dbReference type="Pfam" id="PF00072">
    <property type="entry name" value="Response_reg"/>
    <property type="match status" value="1"/>
</dbReference>
<dbReference type="Gene3D" id="1.10.287.130">
    <property type="match status" value="1"/>
</dbReference>
<dbReference type="PANTHER" id="PTHR43547">
    <property type="entry name" value="TWO-COMPONENT HISTIDINE KINASE"/>
    <property type="match status" value="1"/>
</dbReference>
<evidence type="ECO:0000256" key="4">
    <source>
        <dbReference type="ARBA" id="ARBA00022777"/>
    </source>
</evidence>
<dbReference type="Pfam" id="PF02518">
    <property type="entry name" value="HATPase_c"/>
    <property type="match status" value="1"/>
</dbReference>
<dbReference type="EMBL" id="JADOER010000004">
    <property type="protein sequence ID" value="MBT9312004.1"/>
    <property type="molecule type" value="Genomic_DNA"/>
</dbReference>
<dbReference type="CDD" id="cd00082">
    <property type="entry name" value="HisKA"/>
    <property type="match status" value="1"/>
</dbReference>
<evidence type="ECO:0000256" key="2">
    <source>
        <dbReference type="ARBA" id="ARBA00012438"/>
    </source>
</evidence>
<keyword evidence="4 10" id="KW-0808">Transferase</keyword>
<keyword evidence="3 6" id="KW-0597">Phosphoprotein</keyword>
<keyword evidence="5" id="KW-0902">Two-component regulatory system</keyword>
<dbReference type="CDD" id="cd19920">
    <property type="entry name" value="REC_PA4781-like"/>
    <property type="match status" value="1"/>
</dbReference>
<evidence type="ECO:0000256" key="1">
    <source>
        <dbReference type="ARBA" id="ARBA00000085"/>
    </source>
</evidence>
<keyword evidence="11" id="KW-1185">Reference proteome</keyword>
<evidence type="ECO:0000313" key="10">
    <source>
        <dbReference type="EMBL" id="MBT9312004.1"/>
    </source>
</evidence>
<gene>
    <name evidence="10" type="ORF">IXB28_07280</name>
</gene>
<dbReference type="RefSeq" id="WP_215617853.1">
    <property type="nucleotide sequence ID" value="NZ_JADOER010000004.1"/>
</dbReference>
<evidence type="ECO:0000256" key="3">
    <source>
        <dbReference type="ARBA" id="ARBA00022553"/>
    </source>
</evidence>
<feature type="modified residue" description="4-aspartylphosphate" evidence="6">
    <location>
        <position position="57"/>
    </location>
</feature>
<dbReference type="Gene3D" id="3.40.50.2300">
    <property type="match status" value="1"/>
</dbReference>
<evidence type="ECO:0000259" key="9">
    <source>
        <dbReference type="PROSITE" id="PS50110"/>
    </source>
</evidence>
<evidence type="ECO:0000313" key="11">
    <source>
        <dbReference type="Proteomes" id="UP001196661"/>
    </source>
</evidence>
<evidence type="ECO:0000256" key="7">
    <source>
        <dbReference type="SAM" id="Coils"/>
    </source>
</evidence>
<dbReference type="InterPro" id="IPR004358">
    <property type="entry name" value="Sig_transdc_His_kin-like_C"/>
</dbReference>
<proteinExistence type="predicted"/>
<dbReference type="PANTHER" id="PTHR43547:SF2">
    <property type="entry name" value="HYBRID SIGNAL TRANSDUCTION HISTIDINE KINASE C"/>
    <property type="match status" value="1"/>
</dbReference>
<dbReference type="SMART" id="SM00448">
    <property type="entry name" value="REC"/>
    <property type="match status" value="1"/>
</dbReference>
<dbReference type="InterPro" id="IPR003661">
    <property type="entry name" value="HisK_dim/P_dom"/>
</dbReference>
<dbReference type="SUPFAM" id="SSF52172">
    <property type="entry name" value="CheY-like"/>
    <property type="match status" value="1"/>
</dbReference>
<dbReference type="InterPro" id="IPR011006">
    <property type="entry name" value="CheY-like_superfamily"/>
</dbReference>
<reference evidence="10 11" key="1">
    <citation type="journal article" date="2021" name="Mar. Drugs">
        <title>Genome Reduction and Secondary Metabolism of the Marine Sponge-Associated Cyanobacterium Leptothoe.</title>
        <authorList>
            <person name="Konstantinou D."/>
            <person name="Popin R.V."/>
            <person name="Fewer D.P."/>
            <person name="Sivonen K."/>
            <person name="Gkelis S."/>
        </authorList>
    </citation>
    <scope>NUCLEOTIDE SEQUENCE [LARGE SCALE GENOMIC DNA]</scope>
    <source>
        <strain evidence="10 11">TAU-MAC 1615</strain>
    </source>
</reference>